<organism evidence="2 3">
    <name type="scientific">Drosophila arizonae</name>
    <name type="common">Fruit fly</name>
    <dbReference type="NCBI Taxonomy" id="7263"/>
    <lineage>
        <taxon>Eukaryota</taxon>
        <taxon>Metazoa</taxon>
        <taxon>Ecdysozoa</taxon>
        <taxon>Arthropoda</taxon>
        <taxon>Hexapoda</taxon>
        <taxon>Insecta</taxon>
        <taxon>Pterygota</taxon>
        <taxon>Neoptera</taxon>
        <taxon>Endopterygota</taxon>
        <taxon>Diptera</taxon>
        <taxon>Brachycera</taxon>
        <taxon>Muscomorpha</taxon>
        <taxon>Ephydroidea</taxon>
        <taxon>Drosophilidae</taxon>
        <taxon>Drosophila</taxon>
    </lineage>
</organism>
<evidence type="ECO:0000256" key="1">
    <source>
        <dbReference type="SAM" id="MobiDB-lite"/>
    </source>
</evidence>
<evidence type="ECO:0000313" key="3">
    <source>
        <dbReference type="RefSeq" id="XP_017857097.1"/>
    </source>
</evidence>
<dbReference type="Proteomes" id="UP000694904">
    <property type="component" value="Chromosome 3"/>
</dbReference>
<dbReference type="RefSeq" id="XP_017857097.1">
    <property type="nucleotide sequence ID" value="XM_018001608.1"/>
</dbReference>
<reference evidence="3" key="3">
    <citation type="submission" date="2025-08" db="UniProtKB">
        <authorList>
            <consortium name="RefSeq"/>
        </authorList>
    </citation>
    <scope>IDENTIFICATION</scope>
    <source>
        <tissue evidence="3">Whole organism</tissue>
    </source>
</reference>
<sequence>MFLDDSPLYVNAVSCQSDSAGAINSNLEAKETNDAEPGNRVKKLKLLEDSPEATHFKLKPAEGKISPQPAQTLRQLLSMDDEPWPATTVSASGAEDGDDKGKEEEQGEEEEAVVEELQSNRTDEPLAKSKSFSGQLCKQKDLAPTSQCPINGEIVEQVTYFDTWYVIRHTLVPVDTRQQRHYLKLPLVKLANAANHMKLPTANWSSKVTLYKVAPAVLQRHTLTIYTGDLKVHKIPERERHKYQPSCVIFRRELPPEEHNKCHVPFDRVVIFKHNQFSVNFDGKLVNLAGAPEAVTSLQDVQKLLDIVDSITLSHSMVEVVMSK</sequence>
<reference evidence="2" key="1">
    <citation type="journal article" date="1997" name="Nucleic Acids Res.">
        <title>tRNAscan-SE: a program for improved detection of transfer RNA genes in genomic sequence.</title>
        <authorList>
            <person name="Lowe T.M."/>
            <person name="Eddy S.R."/>
        </authorList>
    </citation>
    <scope>NUCLEOTIDE SEQUENCE [LARGE SCALE GENOMIC DNA]</scope>
</reference>
<gene>
    <name evidence="3" type="primary">LOC108609833</name>
</gene>
<reference evidence="2" key="2">
    <citation type="journal article" date="2016" name="G3 (Bethesda)">
        <title>Genome Evolution in Three Species of Cactophilic Drosophila.</title>
        <authorList>
            <person name="Sanchez-Flores A."/>
            <person name="Penazola F."/>
            <person name="Carpinteyro-Ponce J."/>
            <person name="Nazario-Yepiz N."/>
            <person name="Abreu-Goodger C."/>
            <person name="Machado C.A."/>
            <person name="Markow T.A."/>
        </authorList>
    </citation>
    <scope>NUCLEOTIDE SEQUENCE [LARGE SCALE GENOMIC DNA]</scope>
</reference>
<accession>A0ABM1NQ61</accession>
<keyword evidence="2" id="KW-1185">Reference proteome</keyword>
<name>A0ABM1NQ61_DROAR</name>
<feature type="compositionally biased region" description="Acidic residues" evidence="1">
    <location>
        <begin position="105"/>
        <end position="114"/>
    </location>
</feature>
<feature type="region of interest" description="Disordered" evidence="1">
    <location>
        <begin position="80"/>
        <end position="128"/>
    </location>
</feature>
<proteinExistence type="predicted"/>
<dbReference type="GeneID" id="108609833"/>
<protein>
    <submittedName>
        <fullName evidence="3">Uncharacterized protein LOC108609833</fullName>
    </submittedName>
</protein>
<evidence type="ECO:0000313" key="2">
    <source>
        <dbReference type="Proteomes" id="UP000694904"/>
    </source>
</evidence>